<protein>
    <submittedName>
        <fullName evidence="1">Uncharacterized protein</fullName>
    </submittedName>
</protein>
<dbReference type="EMBL" id="LAZR01012756">
    <property type="protein sequence ID" value="KKM25235.1"/>
    <property type="molecule type" value="Genomic_DNA"/>
</dbReference>
<name>A0A0F9LCJ9_9ZZZZ</name>
<dbReference type="AlphaFoldDB" id="A0A0F9LCJ9"/>
<gene>
    <name evidence="1" type="ORF">LCGC14_1597000</name>
</gene>
<evidence type="ECO:0000313" key="1">
    <source>
        <dbReference type="EMBL" id="KKM25235.1"/>
    </source>
</evidence>
<comment type="caution">
    <text evidence="1">The sequence shown here is derived from an EMBL/GenBank/DDBJ whole genome shotgun (WGS) entry which is preliminary data.</text>
</comment>
<proteinExistence type="predicted"/>
<accession>A0A0F9LCJ9</accession>
<sequence>MSNDIIKTLREGQPDRIQRLIQAAYYVGCTEVLNLAVGDKLEVERKEGNVVFLRPLNSAPQ</sequence>
<organism evidence="1">
    <name type="scientific">marine sediment metagenome</name>
    <dbReference type="NCBI Taxonomy" id="412755"/>
    <lineage>
        <taxon>unclassified sequences</taxon>
        <taxon>metagenomes</taxon>
        <taxon>ecological metagenomes</taxon>
    </lineage>
</organism>
<reference evidence="1" key="1">
    <citation type="journal article" date="2015" name="Nature">
        <title>Complex archaea that bridge the gap between prokaryotes and eukaryotes.</title>
        <authorList>
            <person name="Spang A."/>
            <person name="Saw J.H."/>
            <person name="Jorgensen S.L."/>
            <person name="Zaremba-Niedzwiedzka K."/>
            <person name="Martijn J."/>
            <person name="Lind A.E."/>
            <person name="van Eijk R."/>
            <person name="Schleper C."/>
            <person name="Guy L."/>
            <person name="Ettema T.J."/>
        </authorList>
    </citation>
    <scope>NUCLEOTIDE SEQUENCE</scope>
</reference>